<dbReference type="PANTHER" id="PTHR43467">
    <property type="entry name" value="COBALT-PRECORRIN-2 C(20)-METHYLTRANSFERASE"/>
    <property type="match status" value="1"/>
</dbReference>
<dbReference type="InterPro" id="IPR003043">
    <property type="entry name" value="Uropor_MeTrfase_CS"/>
</dbReference>
<evidence type="ECO:0000256" key="7">
    <source>
        <dbReference type="PIRNR" id="PIRNR036427"/>
    </source>
</evidence>
<dbReference type="InterPro" id="IPR014777">
    <property type="entry name" value="4pyrrole_Mease_sub1"/>
</dbReference>
<dbReference type="GO" id="GO:0030788">
    <property type="term" value="F:precorrin-2 C20-methyltransferase activity"/>
    <property type="evidence" value="ECO:0007669"/>
    <property type="project" value="UniProtKB-EC"/>
</dbReference>
<dbReference type="EC" id="2.1.1.130" evidence="10"/>
<evidence type="ECO:0000256" key="2">
    <source>
        <dbReference type="ARBA" id="ARBA00005879"/>
    </source>
</evidence>
<comment type="caution">
    <text evidence="10">The sequence shown here is derived from an EMBL/GenBank/DDBJ whole genome shotgun (WGS) entry which is preliminary data.</text>
</comment>
<dbReference type="PROSITE" id="PS00839">
    <property type="entry name" value="SUMT_1"/>
    <property type="match status" value="1"/>
</dbReference>
<feature type="domain" description="Tetrapyrrole methylase" evidence="9">
    <location>
        <begin position="5"/>
        <end position="209"/>
    </location>
</feature>
<dbReference type="Proteomes" id="UP000564704">
    <property type="component" value="Unassembled WGS sequence"/>
</dbReference>
<sequence>MSGVLYGVGLGPGDPELMTLRAHRLIAGAQVVAYPSLAGGESFARSIAAGAIPAGAREIVMDVPMTTERAPAQAAYDAGAAEIAGELAAGRDVVCLCEGDPFFYGSFMYIFARLSGRFEVEVVPGVTSITTCAARAGMPLAARNERLTVLPGPLPEAELRARIEGAESVAIMKVGRHLEKLRGVIGDLGLAERAVYIERASLPDEVVCPLSEAPGTAPYFSMILLMKGADPWL</sequence>
<keyword evidence="4 8" id="KW-0489">Methyltransferase</keyword>
<dbReference type="NCBIfam" id="TIGR01467">
    <property type="entry name" value="cobI_cbiL"/>
    <property type="match status" value="1"/>
</dbReference>
<name>A0A844CNA5_9RHOB</name>
<dbReference type="EMBL" id="SZWE01000001">
    <property type="protein sequence ID" value="MRU16287.1"/>
    <property type="molecule type" value="Genomic_DNA"/>
</dbReference>
<evidence type="ECO:0000256" key="8">
    <source>
        <dbReference type="RuleBase" id="RU003960"/>
    </source>
</evidence>
<dbReference type="InterPro" id="IPR014776">
    <property type="entry name" value="4pyrrole_Mease_sub2"/>
</dbReference>
<dbReference type="SUPFAM" id="SSF53790">
    <property type="entry name" value="Tetrapyrrole methylase"/>
    <property type="match status" value="1"/>
</dbReference>
<evidence type="ECO:0000313" key="10">
    <source>
        <dbReference type="EMBL" id="MRU16287.1"/>
    </source>
</evidence>
<evidence type="ECO:0000256" key="3">
    <source>
        <dbReference type="ARBA" id="ARBA00022573"/>
    </source>
</evidence>
<evidence type="ECO:0000259" key="9">
    <source>
        <dbReference type="Pfam" id="PF00590"/>
    </source>
</evidence>
<dbReference type="InterPro" id="IPR012382">
    <property type="entry name" value="CobI/CbiL"/>
</dbReference>
<comment type="pathway">
    <text evidence="1">Cofactor biosynthesis; adenosylcobalamin biosynthesis.</text>
</comment>
<dbReference type="Gene3D" id="3.30.950.10">
    <property type="entry name" value="Methyltransferase, Cobalt-precorrin-4 Transmethylase, Domain 2"/>
    <property type="match status" value="1"/>
</dbReference>
<dbReference type="PROSITE" id="PS00840">
    <property type="entry name" value="SUMT_2"/>
    <property type="match status" value="1"/>
</dbReference>
<dbReference type="RefSeq" id="WP_343032041.1">
    <property type="nucleotide sequence ID" value="NZ_SZWE01000001.1"/>
</dbReference>
<dbReference type="Gene3D" id="3.40.1010.10">
    <property type="entry name" value="Cobalt-precorrin-4 Transmethylase, Domain 1"/>
    <property type="match status" value="1"/>
</dbReference>
<keyword evidence="3" id="KW-0169">Cobalamin biosynthesis</keyword>
<evidence type="ECO:0000256" key="5">
    <source>
        <dbReference type="ARBA" id="ARBA00022679"/>
    </source>
</evidence>
<evidence type="ECO:0000256" key="1">
    <source>
        <dbReference type="ARBA" id="ARBA00004953"/>
    </source>
</evidence>
<keyword evidence="6" id="KW-0949">S-adenosyl-L-methionine</keyword>
<protein>
    <submittedName>
        <fullName evidence="10">Precorrin-2 C(20)-methyltransferase</fullName>
        <ecNumber evidence="10">2.1.1.130</ecNumber>
    </submittedName>
</protein>
<organism evidence="10 11">
    <name type="scientific">Roseovarius bejariae</name>
    <dbReference type="NCBI Taxonomy" id="2576383"/>
    <lineage>
        <taxon>Bacteria</taxon>
        <taxon>Pseudomonadati</taxon>
        <taxon>Pseudomonadota</taxon>
        <taxon>Alphaproteobacteria</taxon>
        <taxon>Rhodobacterales</taxon>
        <taxon>Roseobacteraceae</taxon>
        <taxon>Roseovarius</taxon>
    </lineage>
</organism>
<keyword evidence="5 8" id="KW-0808">Transferase</keyword>
<dbReference type="InterPro" id="IPR035996">
    <property type="entry name" value="4pyrrol_Methylase_sf"/>
</dbReference>
<keyword evidence="11" id="KW-1185">Reference proteome</keyword>
<dbReference type="PANTHER" id="PTHR43467:SF2">
    <property type="entry name" value="COBALT-PRECORRIN-2 C(20)-METHYLTRANSFERASE"/>
    <property type="match status" value="1"/>
</dbReference>
<dbReference type="AlphaFoldDB" id="A0A844CNA5"/>
<dbReference type="PIRSF" id="PIRSF036427">
    <property type="entry name" value="Precrrn-2_mtase"/>
    <property type="match status" value="1"/>
</dbReference>
<dbReference type="GO" id="GO:0009236">
    <property type="term" value="P:cobalamin biosynthetic process"/>
    <property type="evidence" value="ECO:0007669"/>
    <property type="project" value="UniProtKB-UniRule"/>
</dbReference>
<evidence type="ECO:0000313" key="11">
    <source>
        <dbReference type="Proteomes" id="UP000564704"/>
    </source>
</evidence>
<dbReference type="InterPro" id="IPR006364">
    <property type="entry name" value="CobI/CbiL/CobIJ_dom"/>
</dbReference>
<gene>
    <name evidence="10" type="primary">cobI</name>
    <name evidence="10" type="ORF">FDP25_12665</name>
</gene>
<dbReference type="InterPro" id="IPR000878">
    <property type="entry name" value="4pyrrol_Mease"/>
</dbReference>
<dbReference type="Pfam" id="PF00590">
    <property type="entry name" value="TP_methylase"/>
    <property type="match status" value="1"/>
</dbReference>
<dbReference type="CDD" id="cd11645">
    <property type="entry name" value="Precorrin_2_C20_MT"/>
    <property type="match status" value="1"/>
</dbReference>
<comment type="similarity">
    <text evidence="2 7 8">Belongs to the precorrin methyltransferase family.</text>
</comment>
<evidence type="ECO:0000256" key="6">
    <source>
        <dbReference type="ARBA" id="ARBA00022691"/>
    </source>
</evidence>
<dbReference type="GO" id="GO:0032259">
    <property type="term" value="P:methylation"/>
    <property type="evidence" value="ECO:0007669"/>
    <property type="project" value="UniProtKB-KW"/>
</dbReference>
<reference evidence="10 11" key="1">
    <citation type="submission" date="2019-05" db="EMBL/GenBank/DDBJ databases">
        <title>Roseovarius bejariae sp. nov., a moderately halophylic bacterium isolated from a saline soil in Rambla Salada (Murcia).</title>
        <authorList>
            <person name="Castro D.J."/>
            <person name="Gomez-Altuve A."/>
            <person name="Reina J.C."/>
            <person name="Rodriguez M."/>
            <person name="Sampedro I."/>
            <person name="Llamas I."/>
            <person name="Martinez-Checa F."/>
        </authorList>
    </citation>
    <scope>NUCLEOTIDE SEQUENCE [LARGE SCALE GENOMIC DNA]</scope>
    <source>
        <strain evidence="10 11">A21</strain>
    </source>
</reference>
<proteinExistence type="inferred from homology"/>
<evidence type="ECO:0000256" key="4">
    <source>
        <dbReference type="ARBA" id="ARBA00022603"/>
    </source>
</evidence>
<dbReference type="UniPathway" id="UPA00148"/>
<accession>A0A844CNA5</accession>